<evidence type="ECO:0000256" key="4">
    <source>
        <dbReference type="ARBA" id="ARBA00022536"/>
    </source>
</evidence>
<dbReference type="Proteomes" id="UP001085076">
    <property type="component" value="Miscellaneous, Linkage group lg08"/>
</dbReference>
<dbReference type="InterPro" id="IPR024171">
    <property type="entry name" value="SRK-like_kinase"/>
</dbReference>
<keyword evidence="13" id="KW-1015">Disulfide bond</keyword>
<proteinExistence type="inferred from homology"/>
<evidence type="ECO:0000256" key="14">
    <source>
        <dbReference type="ARBA" id="ARBA00023170"/>
    </source>
</evidence>
<keyword evidence="15" id="KW-0325">Glycoprotein</keyword>
<dbReference type="EC" id="2.7.11.1" evidence="16"/>
<dbReference type="InterPro" id="IPR000719">
    <property type="entry name" value="Prot_kinase_dom"/>
</dbReference>
<feature type="transmembrane region" description="Helical" evidence="17">
    <location>
        <begin position="309"/>
        <end position="333"/>
    </location>
</feature>
<dbReference type="InterPro" id="IPR000858">
    <property type="entry name" value="S_locus_glycoprot_dom"/>
</dbReference>
<keyword evidence="4" id="KW-0245">EGF-like domain</keyword>
<keyword evidence="10 16" id="KW-0067">ATP-binding</keyword>
<evidence type="ECO:0000256" key="2">
    <source>
        <dbReference type="ARBA" id="ARBA00022475"/>
    </source>
</evidence>
<dbReference type="FunFam" id="1.10.510.10:FF:000060">
    <property type="entry name" value="G-type lectin S-receptor-like serine/threonine-protein kinase"/>
    <property type="match status" value="1"/>
</dbReference>
<dbReference type="GO" id="GO:0005886">
    <property type="term" value="C:plasma membrane"/>
    <property type="evidence" value="ECO:0007669"/>
    <property type="project" value="UniProtKB-SubCell"/>
</dbReference>
<dbReference type="PANTHER" id="PTHR27002:SF897">
    <property type="entry name" value="RECEPTOR-LIKE SERINE_THREONINE-PROTEIN KINASE"/>
    <property type="match status" value="1"/>
</dbReference>
<dbReference type="Gene3D" id="3.30.200.20">
    <property type="entry name" value="Phosphorylase Kinase, domain 1"/>
    <property type="match status" value="1"/>
</dbReference>
<reference evidence="20" key="2">
    <citation type="journal article" date="2022" name="Hortic Res">
        <title>The genome of Dioscorea zingiberensis sheds light on the biosynthesis, origin and evolution of the medicinally important diosgenin saponins.</title>
        <authorList>
            <person name="Li Y."/>
            <person name="Tan C."/>
            <person name="Li Z."/>
            <person name="Guo J."/>
            <person name="Li S."/>
            <person name="Chen X."/>
            <person name="Wang C."/>
            <person name="Dai X."/>
            <person name="Yang H."/>
            <person name="Song W."/>
            <person name="Hou L."/>
            <person name="Xu J."/>
            <person name="Tong Z."/>
            <person name="Xu A."/>
            <person name="Yuan X."/>
            <person name="Wang W."/>
            <person name="Yang Q."/>
            <person name="Chen L."/>
            <person name="Sun Z."/>
            <person name="Wang K."/>
            <person name="Pan B."/>
            <person name="Chen J."/>
            <person name="Bao Y."/>
            <person name="Liu F."/>
            <person name="Qi X."/>
            <person name="Gang D.R."/>
            <person name="Wen J."/>
            <person name="Li J."/>
        </authorList>
    </citation>
    <scope>NUCLEOTIDE SEQUENCE</scope>
    <source>
        <strain evidence="20">Dzin_1.0</strain>
    </source>
</reference>
<dbReference type="Gene3D" id="1.10.510.10">
    <property type="entry name" value="Transferase(Phosphotransferase) domain 1"/>
    <property type="match status" value="1"/>
</dbReference>
<comment type="catalytic activity">
    <reaction evidence="16">
        <text>L-seryl-[protein] + ATP = O-phospho-L-seryl-[protein] + ADP + H(+)</text>
        <dbReference type="Rhea" id="RHEA:17989"/>
        <dbReference type="Rhea" id="RHEA-COMP:9863"/>
        <dbReference type="Rhea" id="RHEA-COMP:11604"/>
        <dbReference type="ChEBI" id="CHEBI:15378"/>
        <dbReference type="ChEBI" id="CHEBI:29999"/>
        <dbReference type="ChEBI" id="CHEBI:30616"/>
        <dbReference type="ChEBI" id="CHEBI:83421"/>
        <dbReference type="ChEBI" id="CHEBI:456216"/>
        <dbReference type="EC" id="2.7.11.1"/>
    </reaction>
</comment>
<gene>
    <name evidence="20" type="ORF">J5N97_027189</name>
</gene>
<dbReference type="Pfam" id="PF08276">
    <property type="entry name" value="PAN_2"/>
    <property type="match status" value="1"/>
</dbReference>
<comment type="subcellular location">
    <subcellularLocation>
        <location evidence="1">Cell membrane</location>
        <topology evidence="1">Single-pass type I membrane protein</topology>
    </subcellularLocation>
</comment>
<evidence type="ECO:0000256" key="8">
    <source>
        <dbReference type="ARBA" id="ARBA00022741"/>
    </source>
</evidence>
<accession>A0A9D5C3U3</accession>
<dbReference type="InterPro" id="IPR001245">
    <property type="entry name" value="Ser-Thr/Tyr_kinase_cat_dom"/>
</dbReference>
<keyword evidence="7" id="KW-0732">Signal</keyword>
<dbReference type="PROSITE" id="PS50948">
    <property type="entry name" value="PAN"/>
    <property type="match status" value="1"/>
</dbReference>
<evidence type="ECO:0000256" key="12">
    <source>
        <dbReference type="ARBA" id="ARBA00023136"/>
    </source>
</evidence>
<dbReference type="CDD" id="cd14066">
    <property type="entry name" value="STKc_IRAK"/>
    <property type="match status" value="1"/>
</dbReference>
<dbReference type="InterPro" id="IPR001480">
    <property type="entry name" value="Bulb-type_lectin_dom"/>
</dbReference>
<dbReference type="InterPro" id="IPR021820">
    <property type="entry name" value="S-locus_recpt_kinase_C"/>
</dbReference>
<dbReference type="PIRSF" id="PIRSF000641">
    <property type="entry name" value="SRK"/>
    <property type="match status" value="1"/>
</dbReference>
<comment type="catalytic activity">
    <reaction evidence="16">
        <text>L-threonyl-[protein] + ATP = O-phospho-L-threonyl-[protein] + ADP + H(+)</text>
        <dbReference type="Rhea" id="RHEA:46608"/>
        <dbReference type="Rhea" id="RHEA-COMP:11060"/>
        <dbReference type="Rhea" id="RHEA-COMP:11605"/>
        <dbReference type="ChEBI" id="CHEBI:15378"/>
        <dbReference type="ChEBI" id="CHEBI:30013"/>
        <dbReference type="ChEBI" id="CHEBI:30616"/>
        <dbReference type="ChEBI" id="CHEBI:61977"/>
        <dbReference type="ChEBI" id="CHEBI:456216"/>
        <dbReference type="EC" id="2.7.11.1"/>
    </reaction>
</comment>
<keyword evidence="21" id="KW-1185">Reference proteome</keyword>
<dbReference type="EMBL" id="JAGGNH010000008">
    <property type="protein sequence ID" value="KAJ0966051.1"/>
    <property type="molecule type" value="Genomic_DNA"/>
</dbReference>
<comment type="similarity">
    <text evidence="16">Belongs to the protein kinase superfamily. Ser/Thr protein kinase family.</text>
</comment>
<dbReference type="GO" id="GO:0004674">
    <property type="term" value="F:protein serine/threonine kinase activity"/>
    <property type="evidence" value="ECO:0007669"/>
    <property type="project" value="UniProtKB-KW"/>
</dbReference>
<dbReference type="Pfam" id="PF00954">
    <property type="entry name" value="S_locus_glycop"/>
    <property type="match status" value="1"/>
</dbReference>
<evidence type="ECO:0000256" key="9">
    <source>
        <dbReference type="ARBA" id="ARBA00022777"/>
    </source>
</evidence>
<evidence type="ECO:0000256" key="13">
    <source>
        <dbReference type="ARBA" id="ARBA00023157"/>
    </source>
</evidence>
<keyword evidence="12 17" id="KW-0472">Membrane</keyword>
<evidence type="ECO:0000313" key="20">
    <source>
        <dbReference type="EMBL" id="KAJ0966051.1"/>
    </source>
</evidence>
<organism evidence="20 21">
    <name type="scientific">Dioscorea zingiberensis</name>
    <dbReference type="NCBI Taxonomy" id="325984"/>
    <lineage>
        <taxon>Eukaryota</taxon>
        <taxon>Viridiplantae</taxon>
        <taxon>Streptophyta</taxon>
        <taxon>Embryophyta</taxon>
        <taxon>Tracheophyta</taxon>
        <taxon>Spermatophyta</taxon>
        <taxon>Magnoliopsida</taxon>
        <taxon>Liliopsida</taxon>
        <taxon>Dioscoreales</taxon>
        <taxon>Dioscoreaceae</taxon>
        <taxon>Dioscorea</taxon>
    </lineage>
</organism>
<evidence type="ECO:0000256" key="10">
    <source>
        <dbReference type="ARBA" id="ARBA00022840"/>
    </source>
</evidence>
<protein>
    <recommendedName>
        <fullName evidence="16">Receptor-like serine/threonine-protein kinase</fullName>
        <ecNumber evidence="16">2.7.11.1</ecNumber>
    </recommendedName>
</protein>
<evidence type="ECO:0000256" key="5">
    <source>
        <dbReference type="ARBA" id="ARBA00022679"/>
    </source>
</evidence>
<keyword evidence="14" id="KW-0675">Receptor</keyword>
<dbReference type="InterPro" id="IPR003609">
    <property type="entry name" value="Pan_app"/>
</dbReference>
<evidence type="ECO:0000256" key="3">
    <source>
        <dbReference type="ARBA" id="ARBA00022527"/>
    </source>
</evidence>
<dbReference type="CDD" id="cd01098">
    <property type="entry name" value="PAN_AP_plant"/>
    <property type="match status" value="1"/>
</dbReference>
<dbReference type="PROSITE" id="PS00108">
    <property type="entry name" value="PROTEIN_KINASE_ST"/>
    <property type="match status" value="1"/>
</dbReference>
<dbReference type="Pfam" id="PF07714">
    <property type="entry name" value="PK_Tyr_Ser-Thr"/>
    <property type="match status" value="1"/>
</dbReference>
<dbReference type="GO" id="GO:0048544">
    <property type="term" value="P:recognition of pollen"/>
    <property type="evidence" value="ECO:0007669"/>
    <property type="project" value="InterPro"/>
</dbReference>
<dbReference type="SMART" id="SM00473">
    <property type="entry name" value="PAN_AP"/>
    <property type="match status" value="1"/>
</dbReference>
<feature type="domain" description="Apple" evidence="19">
    <location>
        <begin position="206"/>
        <end position="294"/>
    </location>
</feature>
<evidence type="ECO:0000256" key="16">
    <source>
        <dbReference type="PIRNR" id="PIRNR000641"/>
    </source>
</evidence>
<evidence type="ECO:0000256" key="6">
    <source>
        <dbReference type="ARBA" id="ARBA00022692"/>
    </source>
</evidence>
<dbReference type="PROSITE" id="PS50011">
    <property type="entry name" value="PROTEIN_KINASE_DOM"/>
    <property type="match status" value="1"/>
</dbReference>
<dbReference type="FunFam" id="3.30.200.20:FF:000330">
    <property type="entry name" value="G-type lectin S-receptor-like serine/threonine-protein kinase At4g03230"/>
    <property type="match status" value="1"/>
</dbReference>
<keyword evidence="5 16" id="KW-0808">Transferase</keyword>
<dbReference type="Pfam" id="PF01453">
    <property type="entry name" value="B_lectin"/>
    <property type="match status" value="1"/>
</dbReference>
<keyword evidence="6 17" id="KW-0812">Transmembrane</keyword>
<comment type="caution">
    <text evidence="20">The sequence shown here is derived from an EMBL/GenBank/DDBJ whole genome shotgun (WGS) entry which is preliminary data.</text>
</comment>
<evidence type="ECO:0000256" key="1">
    <source>
        <dbReference type="ARBA" id="ARBA00004251"/>
    </source>
</evidence>
<dbReference type="InterPro" id="IPR008271">
    <property type="entry name" value="Ser/Thr_kinase_AS"/>
</dbReference>
<keyword evidence="9 16" id="KW-0418">Kinase</keyword>
<dbReference type="SUPFAM" id="SSF56112">
    <property type="entry name" value="Protein kinase-like (PK-like)"/>
    <property type="match status" value="1"/>
</dbReference>
<dbReference type="Pfam" id="PF11883">
    <property type="entry name" value="DUF3403"/>
    <property type="match status" value="1"/>
</dbReference>
<keyword evidence="3 16" id="KW-0723">Serine/threonine-protein kinase</keyword>
<dbReference type="AlphaFoldDB" id="A0A9D5C3U3"/>
<keyword evidence="8 16" id="KW-0547">Nucleotide-binding</keyword>
<evidence type="ECO:0000313" key="21">
    <source>
        <dbReference type="Proteomes" id="UP001085076"/>
    </source>
</evidence>
<evidence type="ECO:0000256" key="17">
    <source>
        <dbReference type="SAM" id="Phobius"/>
    </source>
</evidence>
<name>A0A9D5C3U3_9LILI</name>
<evidence type="ECO:0000256" key="7">
    <source>
        <dbReference type="ARBA" id="ARBA00022729"/>
    </source>
</evidence>
<dbReference type="InterPro" id="IPR011009">
    <property type="entry name" value="Kinase-like_dom_sf"/>
</dbReference>
<evidence type="ECO:0000256" key="11">
    <source>
        <dbReference type="ARBA" id="ARBA00022989"/>
    </source>
</evidence>
<keyword evidence="2" id="KW-1003">Cell membrane</keyword>
<dbReference type="OrthoDB" id="4062651at2759"/>
<dbReference type="PANTHER" id="PTHR27002">
    <property type="entry name" value="RECEPTOR-LIKE SERINE/THREONINE-PROTEIN KINASE SD1-8"/>
    <property type="match status" value="1"/>
</dbReference>
<reference evidence="20" key="1">
    <citation type="submission" date="2021-03" db="EMBL/GenBank/DDBJ databases">
        <authorList>
            <person name="Li Z."/>
            <person name="Yang C."/>
        </authorList>
    </citation>
    <scope>NUCLEOTIDE SEQUENCE</scope>
    <source>
        <strain evidence="20">Dzin_1.0</strain>
        <tissue evidence="20">Leaf</tissue>
    </source>
</reference>
<dbReference type="GO" id="GO:0005524">
    <property type="term" value="F:ATP binding"/>
    <property type="evidence" value="ECO:0007669"/>
    <property type="project" value="UniProtKB-KW"/>
</dbReference>
<feature type="domain" description="Protein kinase" evidence="18">
    <location>
        <begin position="382"/>
        <end position="663"/>
    </location>
</feature>
<evidence type="ECO:0000256" key="15">
    <source>
        <dbReference type="ARBA" id="ARBA00023180"/>
    </source>
</evidence>
<keyword evidence="11 17" id="KW-1133">Transmembrane helix</keyword>
<evidence type="ECO:0000259" key="19">
    <source>
        <dbReference type="PROSITE" id="PS50948"/>
    </source>
</evidence>
<sequence>MDANNSSHVLYESFDYPTDTFLPGMKLGLFGNQNRLLTSWRNSSDPARGDFLFGANPNGTKQMFIWDENTVHWDSGVWDGKIFRMAPSMIPGQILYNYSSNAEGDEYFTYSMKNVFSLSRFVMNASGRIQQQIWHESSDQWRLFWSLPMPQCDVYNLCGDNCVCDEDSRQQCTCLPGFALEQTEPENSASNSLSKPSCKRKISLQCHSKGRQNGYLWVSHTAKDGFLAISRMGFPADPQHLAVGSPEECKFSCLNNCSCTAYAFSDGCLSWYGNLEDLKRVSDDSNSNVGDLYLRLSGSELRDGGRKNWIRVVATVTVLLGSFLSISIMCFCWRRKRRDKQKLNRERSILAAIQYKIDEHGERGAEFTLFDFSKIADATDNFSLANKLGEGGFGPVYKGKFSGGQEIAVKRLSTSSGQGLEEFKNEVILIAKLQHRNLVRLLGCCIQEGEKILVYEYMPHKSLDYFLFEPSRGAQLDWSKRLNIIFGIAHGLLYLHKHSRLRIIHRDLKASNILLDEEFCPKISDFGTARIFSSNETQAKTTRVVGTYGYMSPEYASKGIFSIKSDVFSFGVLLLEIVSGRRNAGFDQYGNSFNLLGHAWELWIEGKWFEIVDPVLEDTCQGSELCKCIHVALLCVQENASDRVTMSEVITMLYSENSEHTSLTTPKQPAFFDMRIKTEAYSQSIVGQKCSINEMTATAIHGR</sequence>
<evidence type="ECO:0000259" key="18">
    <source>
        <dbReference type="PROSITE" id="PS50011"/>
    </source>
</evidence>
<dbReference type="SMART" id="SM00220">
    <property type="entry name" value="S_TKc"/>
    <property type="match status" value="1"/>
</dbReference>